<organism evidence="4 5">
    <name type="scientific">Ostreococcus lucimarinus (strain CCE9901)</name>
    <dbReference type="NCBI Taxonomy" id="436017"/>
    <lineage>
        <taxon>Eukaryota</taxon>
        <taxon>Viridiplantae</taxon>
        <taxon>Chlorophyta</taxon>
        <taxon>Mamiellophyceae</taxon>
        <taxon>Mamiellales</taxon>
        <taxon>Bathycoccaceae</taxon>
        <taxon>Ostreococcus</taxon>
    </lineage>
</organism>
<dbReference type="Gramene" id="ABO98523">
    <property type="protein sequence ID" value="ABO98523"/>
    <property type="gene ID" value="OSTLU_26326"/>
</dbReference>
<dbReference type="AlphaFoldDB" id="A4S489"/>
<keyword evidence="3" id="KW-0812">Transmembrane</keyword>
<name>A4S489_OSTLU</name>
<evidence type="ECO:0000313" key="4">
    <source>
        <dbReference type="EMBL" id="ABO98523.1"/>
    </source>
</evidence>
<dbReference type="KEGG" id="olu:OSTLU_26326"/>
<feature type="transmembrane region" description="Helical" evidence="3">
    <location>
        <begin position="140"/>
        <end position="159"/>
    </location>
</feature>
<gene>
    <name evidence="4" type="ORF">OSTLU_26326</name>
</gene>
<feature type="region of interest" description="Disordered" evidence="2">
    <location>
        <begin position="1"/>
        <end position="30"/>
    </location>
</feature>
<dbReference type="EMBL" id="CP000590">
    <property type="protein sequence ID" value="ABO98523.1"/>
    <property type="molecule type" value="Genomic_DNA"/>
</dbReference>
<keyword evidence="3" id="KW-0472">Membrane</keyword>
<reference evidence="4 5" key="1">
    <citation type="journal article" date="2007" name="Proc. Natl. Acad. Sci. U.S.A.">
        <title>The tiny eukaryote Ostreococcus provides genomic insights into the paradox of plankton speciation.</title>
        <authorList>
            <person name="Palenik B."/>
            <person name="Grimwood J."/>
            <person name="Aerts A."/>
            <person name="Rouze P."/>
            <person name="Salamov A."/>
            <person name="Putnam N."/>
            <person name="Dupont C."/>
            <person name="Jorgensen R."/>
            <person name="Derelle E."/>
            <person name="Rombauts S."/>
            <person name="Zhou K."/>
            <person name="Otillar R."/>
            <person name="Merchant S.S."/>
            <person name="Podell S."/>
            <person name="Gaasterland T."/>
            <person name="Napoli C."/>
            <person name="Gendler K."/>
            <person name="Manuell A."/>
            <person name="Tai V."/>
            <person name="Vallon O."/>
            <person name="Piganeau G."/>
            <person name="Jancek S."/>
            <person name="Heijde M."/>
            <person name="Jabbari K."/>
            <person name="Bowler C."/>
            <person name="Lohr M."/>
            <person name="Robbens S."/>
            <person name="Werner G."/>
            <person name="Dubchak I."/>
            <person name="Pazour G.J."/>
            <person name="Ren Q."/>
            <person name="Paulsen I."/>
            <person name="Delwiche C."/>
            <person name="Schmutz J."/>
            <person name="Rokhsar D."/>
            <person name="Van de Peer Y."/>
            <person name="Moreau H."/>
            <person name="Grigoriev I.V."/>
        </authorList>
    </citation>
    <scope>NUCLEOTIDE SEQUENCE [LARGE SCALE GENOMIC DNA]</scope>
    <source>
        <strain evidence="4 5">CCE9901</strain>
    </source>
</reference>
<dbReference type="OrthoDB" id="10556056at2759"/>
<dbReference type="GeneID" id="5004199"/>
<evidence type="ECO:0000256" key="1">
    <source>
        <dbReference type="SAM" id="Coils"/>
    </source>
</evidence>
<proteinExistence type="predicted"/>
<sequence>MSSNDKENDEERTTTTTTSPSKTFSKSASVGTSVLKQKYAALMESRNKYKEESEEAKRNVKALEKRVVQLEAELASPTNPDSLAVELAEVRAQLEVASAALRAEKNRSMKSEGRAERVAKLERDLDEMVAARARHTATTLALGACAGAIIACGALAVYAKYRRSM</sequence>
<feature type="compositionally biased region" description="Basic and acidic residues" evidence="2">
    <location>
        <begin position="1"/>
        <end position="13"/>
    </location>
</feature>
<feature type="coiled-coil region" evidence="1">
    <location>
        <begin position="39"/>
        <end position="138"/>
    </location>
</feature>
<keyword evidence="5" id="KW-1185">Reference proteome</keyword>
<dbReference type="HOGENOM" id="CLU_1613558_0_0_1"/>
<keyword evidence="1" id="KW-0175">Coiled coil</keyword>
<dbReference type="Proteomes" id="UP000001568">
    <property type="component" value="Chromosome 10"/>
</dbReference>
<evidence type="ECO:0000313" key="5">
    <source>
        <dbReference type="Proteomes" id="UP000001568"/>
    </source>
</evidence>
<feature type="compositionally biased region" description="Low complexity" evidence="2">
    <location>
        <begin position="14"/>
        <end position="29"/>
    </location>
</feature>
<evidence type="ECO:0000256" key="3">
    <source>
        <dbReference type="SAM" id="Phobius"/>
    </source>
</evidence>
<accession>A4S489</accession>
<evidence type="ECO:0000256" key="2">
    <source>
        <dbReference type="SAM" id="MobiDB-lite"/>
    </source>
</evidence>
<dbReference type="RefSeq" id="XP_001420230.1">
    <property type="nucleotide sequence ID" value="XM_001420193.1"/>
</dbReference>
<keyword evidence="3" id="KW-1133">Transmembrane helix</keyword>
<protein>
    <submittedName>
        <fullName evidence="4">Uncharacterized protein</fullName>
    </submittedName>
</protein>